<dbReference type="SUPFAM" id="SSF54593">
    <property type="entry name" value="Glyoxalase/Bleomycin resistance protein/Dihydroxybiphenyl dioxygenase"/>
    <property type="match status" value="1"/>
</dbReference>
<dbReference type="PANTHER" id="PTHR34109:SF1">
    <property type="entry name" value="VOC DOMAIN-CONTAINING PROTEIN"/>
    <property type="match status" value="1"/>
</dbReference>
<dbReference type="RefSeq" id="WP_188476545.1">
    <property type="nucleotide sequence ID" value="NZ_BMFJ01000001.1"/>
</dbReference>
<dbReference type="Gene3D" id="3.30.720.110">
    <property type="match status" value="1"/>
</dbReference>
<evidence type="ECO:0000313" key="3">
    <source>
        <dbReference type="Proteomes" id="UP000612855"/>
    </source>
</evidence>
<dbReference type="PANTHER" id="PTHR34109">
    <property type="entry name" value="BNAUNNG04460D PROTEIN-RELATED"/>
    <property type="match status" value="1"/>
</dbReference>
<dbReference type="EMBL" id="BMFJ01000001">
    <property type="protein sequence ID" value="GGE23285.1"/>
    <property type="molecule type" value="Genomic_DNA"/>
</dbReference>
<accession>A0A917A2L3</accession>
<dbReference type="Proteomes" id="UP000612855">
    <property type="component" value="Unassembled WGS sequence"/>
</dbReference>
<sequence>MDQPLSSQRAEALPQVTPYLVTSPAREAIAFYTAAFTATEDFRMTDPVDGRIGHAELNFGTTRIMLADEYPEVGALCPDSIGGSPVTLHLMVADVDATVAHAATLGGTVLRAPADQSFGERNALLLDPFGHRWMIAQMIEEVTPEEMQARWNDSADA</sequence>
<keyword evidence="3" id="KW-1185">Reference proteome</keyword>
<comment type="caution">
    <text evidence="2">The sequence shown here is derived from an EMBL/GenBank/DDBJ whole genome shotgun (WGS) entry which is preliminary data.</text>
</comment>
<dbReference type="CDD" id="cd07246">
    <property type="entry name" value="VOC_like"/>
    <property type="match status" value="1"/>
</dbReference>
<proteinExistence type="predicted"/>
<evidence type="ECO:0000259" key="1">
    <source>
        <dbReference type="PROSITE" id="PS51819"/>
    </source>
</evidence>
<dbReference type="Gene3D" id="3.30.720.120">
    <property type="match status" value="1"/>
</dbReference>
<gene>
    <name evidence="2" type="ORF">GCM10011360_09780</name>
</gene>
<name>A0A917A2L3_9RHOB</name>
<dbReference type="InterPro" id="IPR029068">
    <property type="entry name" value="Glyas_Bleomycin-R_OHBP_Dase"/>
</dbReference>
<dbReference type="PROSITE" id="PS51819">
    <property type="entry name" value="VOC"/>
    <property type="match status" value="1"/>
</dbReference>
<dbReference type="InterPro" id="IPR004360">
    <property type="entry name" value="Glyas_Fos-R_dOase_dom"/>
</dbReference>
<feature type="domain" description="VOC" evidence="1">
    <location>
        <begin position="12"/>
        <end position="138"/>
    </location>
</feature>
<reference evidence="3" key="1">
    <citation type="journal article" date="2019" name="Int. J. Syst. Evol. Microbiol.">
        <title>The Global Catalogue of Microorganisms (GCM) 10K type strain sequencing project: providing services to taxonomists for standard genome sequencing and annotation.</title>
        <authorList>
            <consortium name="The Broad Institute Genomics Platform"/>
            <consortium name="The Broad Institute Genome Sequencing Center for Infectious Disease"/>
            <person name="Wu L."/>
            <person name="Ma J."/>
        </authorList>
    </citation>
    <scope>NUCLEOTIDE SEQUENCE [LARGE SCALE GENOMIC DNA]</scope>
    <source>
        <strain evidence="3">CGMCC 1.12664</strain>
    </source>
</reference>
<evidence type="ECO:0000313" key="2">
    <source>
        <dbReference type="EMBL" id="GGE23285.1"/>
    </source>
</evidence>
<protein>
    <submittedName>
        <fullName evidence="2">Glycosylase</fullName>
    </submittedName>
</protein>
<dbReference type="InterPro" id="IPR037523">
    <property type="entry name" value="VOC_core"/>
</dbReference>
<organism evidence="2 3">
    <name type="scientific">Primorskyibacter flagellatus</name>
    <dbReference type="NCBI Taxonomy" id="1387277"/>
    <lineage>
        <taxon>Bacteria</taxon>
        <taxon>Pseudomonadati</taxon>
        <taxon>Pseudomonadota</taxon>
        <taxon>Alphaproteobacteria</taxon>
        <taxon>Rhodobacterales</taxon>
        <taxon>Roseobacteraceae</taxon>
        <taxon>Primorskyibacter</taxon>
    </lineage>
</organism>
<dbReference type="AlphaFoldDB" id="A0A917A2L3"/>
<dbReference type="Pfam" id="PF00903">
    <property type="entry name" value="Glyoxalase"/>
    <property type="match status" value="1"/>
</dbReference>